<dbReference type="SUPFAM" id="SSF54001">
    <property type="entry name" value="Cysteine proteinases"/>
    <property type="match status" value="1"/>
</dbReference>
<keyword evidence="3" id="KW-1185">Reference proteome</keyword>
<proteinExistence type="predicted"/>
<dbReference type="InterPro" id="IPR038765">
    <property type="entry name" value="Papain-like_cys_pep_sf"/>
</dbReference>
<dbReference type="Gene3D" id="3.10.620.30">
    <property type="match status" value="1"/>
</dbReference>
<dbReference type="EMBL" id="JBHSAM010000020">
    <property type="protein sequence ID" value="MFC4099468.1"/>
    <property type="molecule type" value="Genomic_DNA"/>
</dbReference>
<feature type="domain" description="Transglutaminase-like" evidence="1">
    <location>
        <begin position="168"/>
        <end position="224"/>
    </location>
</feature>
<accession>A0ABV8JZH6</accession>
<dbReference type="InterPro" id="IPR002931">
    <property type="entry name" value="Transglutaminase-like"/>
</dbReference>
<dbReference type="Proteomes" id="UP001595715">
    <property type="component" value="Unassembled WGS sequence"/>
</dbReference>
<evidence type="ECO:0000313" key="3">
    <source>
        <dbReference type="Proteomes" id="UP001595715"/>
    </source>
</evidence>
<sequence>MSRLIVRLGLAAAALTFGLGAEMRFIDAEALARSTSTPSALEREIAMQVEQRQPVIKLAYTGDRAELSANIAELTRRAIEADDYTAYVVDAYFYSVRAWGSTATVTMNVRYRESAEQTRYVDEQVRQALAAIMTPEMNDRQKVKAIHDWIVLRLAYDENLARYTAYEALTQGKAVCQGYALLNQRMLAAAGIESRIVEGQVDSGSHVWNLVQLEDGWHHVDATWDDPLPDKPRQAGSKYLLISDEEIRKDHRWEKAYPAARGEAGTVAAPKDATAD</sequence>
<dbReference type="PANTHER" id="PTHR46333:SF2">
    <property type="entry name" value="CYTOKINESIS PROTEIN 3"/>
    <property type="match status" value="1"/>
</dbReference>
<comment type="caution">
    <text evidence="2">The sequence shown here is derived from an EMBL/GenBank/DDBJ whole genome shotgun (WGS) entry which is preliminary data.</text>
</comment>
<dbReference type="InterPro" id="IPR052557">
    <property type="entry name" value="CAP/Cytokinesis_protein"/>
</dbReference>
<evidence type="ECO:0000313" key="2">
    <source>
        <dbReference type="EMBL" id="MFC4099468.1"/>
    </source>
</evidence>
<dbReference type="Pfam" id="PF01841">
    <property type="entry name" value="Transglut_core"/>
    <property type="match status" value="1"/>
</dbReference>
<dbReference type="PANTHER" id="PTHR46333">
    <property type="entry name" value="CYTOKINESIS PROTEIN 3"/>
    <property type="match status" value="1"/>
</dbReference>
<evidence type="ECO:0000259" key="1">
    <source>
        <dbReference type="SMART" id="SM00460"/>
    </source>
</evidence>
<dbReference type="RefSeq" id="WP_377718164.1">
    <property type="nucleotide sequence ID" value="NZ_JBHSAM010000020.1"/>
</dbReference>
<organism evidence="2 3">
    <name type="scientific">Paenibacillus xanthanilyticus</name>
    <dbReference type="NCBI Taxonomy" id="1783531"/>
    <lineage>
        <taxon>Bacteria</taxon>
        <taxon>Bacillati</taxon>
        <taxon>Bacillota</taxon>
        <taxon>Bacilli</taxon>
        <taxon>Bacillales</taxon>
        <taxon>Paenibacillaceae</taxon>
        <taxon>Paenibacillus</taxon>
    </lineage>
</organism>
<protein>
    <submittedName>
        <fullName evidence="2">Transglutaminase domain-containing protein</fullName>
    </submittedName>
</protein>
<dbReference type="SMART" id="SM00460">
    <property type="entry name" value="TGc"/>
    <property type="match status" value="1"/>
</dbReference>
<gene>
    <name evidence="2" type="ORF">ACFOZ8_07360</name>
</gene>
<reference evidence="3" key="1">
    <citation type="journal article" date="2019" name="Int. J. Syst. Evol. Microbiol.">
        <title>The Global Catalogue of Microorganisms (GCM) 10K type strain sequencing project: providing services to taxonomists for standard genome sequencing and annotation.</title>
        <authorList>
            <consortium name="The Broad Institute Genomics Platform"/>
            <consortium name="The Broad Institute Genome Sequencing Center for Infectious Disease"/>
            <person name="Wu L."/>
            <person name="Ma J."/>
        </authorList>
    </citation>
    <scope>NUCLEOTIDE SEQUENCE [LARGE SCALE GENOMIC DNA]</scope>
    <source>
        <strain evidence="3">IBRC-M 10987</strain>
    </source>
</reference>
<name>A0ABV8JZH6_9BACL</name>